<keyword evidence="6" id="KW-0809">Transit peptide</keyword>
<dbReference type="Proteomes" id="UP000019384">
    <property type="component" value="Unassembled WGS sequence"/>
</dbReference>
<evidence type="ECO:0000256" key="6">
    <source>
        <dbReference type="ARBA" id="ARBA00022946"/>
    </source>
</evidence>
<comment type="subcellular location">
    <subcellularLocation>
        <location evidence="1">Mitochondrion</location>
    </subcellularLocation>
</comment>
<keyword evidence="7" id="KW-0560">Oxidoreductase</keyword>
<comment type="similarity">
    <text evidence="2">Belongs to the zinc-containing alcohol dehydrogenase family. Quinone oxidoreductase subfamily.</text>
</comment>
<keyword evidence="5" id="KW-0521">NADP</keyword>
<dbReference type="GeneID" id="34522271"/>
<reference evidence="14" key="2">
    <citation type="submission" date="2014-02" db="EMBL/GenBank/DDBJ databases">
        <title>Complete DNA sequence of /Kuraishia capsulata/ illustrates novel genomic features among budding yeasts (/Saccharomycotina/).</title>
        <authorList>
            <person name="Morales L."/>
            <person name="Noel B."/>
            <person name="Porcel B."/>
            <person name="Marcet-Houben M."/>
            <person name="Hullo M-F."/>
            <person name="Sacerdot C."/>
            <person name="Tekaia F."/>
            <person name="Leh-Louis V."/>
            <person name="Despons L."/>
            <person name="Khanna V."/>
            <person name="Aury J-M."/>
            <person name="Barbe V."/>
            <person name="Couloux A."/>
            <person name="Labadie K."/>
            <person name="Pelletier E."/>
            <person name="Souciet J-L."/>
            <person name="Boekhout T."/>
            <person name="Gabaldon T."/>
            <person name="Wincker P."/>
            <person name="Dujon B."/>
        </authorList>
    </citation>
    <scope>NUCLEOTIDE SEQUENCE</scope>
    <source>
        <strain evidence="14">CBS 1993</strain>
    </source>
</reference>
<dbReference type="InterPro" id="IPR013154">
    <property type="entry name" value="ADH-like_N"/>
</dbReference>
<dbReference type="Gene3D" id="3.40.50.720">
    <property type="entry name" value="NAD(P)-binding Rossmann-like Domain"/>
    <property type="match status" value="1"/>
</dbReference>
<dbReference type="InterPro" id="IPR013149">
    <property type="entry name" value="ADH-like_C"/>
</dbReference>
<dbReference type="SUPFAM" id="SSF50129">
    <property type="entry name" value="GroES-like"/>
    <property type="match status" value="1"/>
</dbReference>
<evidence type="ECO:0000256" key="11">
    <source>
        <dbReference type="ARBA" id="ARBA00038963"/>
    </source>
</evidence>
<sequence>MSSLLLLQSNMLFPKVLTRAFSSTTMVQLRARALIYTQYGEPIDVLKVHSYELPQVGTNQLLLQHLAAPINPSDINQVQGVYPSKPPLTTDLGTDEPAAVGGNEGVFQVLEVGSGVEGYSKGDWVIPADVNYGTWRTHSVADSSKMLKLPKEKLSLNQAATIAVNPCSAYQMLNYYESLKPGDWFIQNAGNSQVGRAAIQIGKKMGLNSISIVRNRDNLQELVDELTELGATHVITEEQNESREFGATIKSWTKGSPIKLGLNAVGGSNCTALARKLANDATLLTYGGMSMKPVIIPTGLLIFKNLNVKGFWVTANIKRIPNSRQDSINEVIKLMDTGAIVDTPNSDNFFELKDSDESLLKTFQTALTNSKKGKQIVLFE</sequence>
<dbReference type="GO" id="GO:0005739">
    <property type="term" value="C:mitochondrion"/>
    <property type="evidence" value="ECO:0007669"/>
    <property type="project" value="UniProtKB-SubCell"/>
</dbReference>
<organism evidence="14 15">
    <name type="scientific">Kuraishia capsulata CBS 1993</name>
    <dbReference type="NCBI Taxonomy" id="1382522"/>
    <lineage>
        <taxon>Eukaryota</taxon>
        <taxon>Fungi</taxon>
        <taxon>Dikarya</taxon>
        <taxon>Ascomycota</taxon>
        <taxon>Saccharomycotina</taxon>
        <taxon>Pichiomycetes</taxon>
        <taxon>Pichiales</taxon>
        <taxon>Pichiaceae</taxon>
        <taxon>Kuraishia</taxon>
    </lineage>
</organism>
<dbReference type="GO" id="GO:0141148">
    <property type="term" value="F:enoyl-[acyl-carrier-protein] reductase (NADPH) activity"/>
    <property type="evidence" value="ECO:0007669"/>
    <property type="project" value="UniProtKB-EC"/>
</dbReference>
<dbReference type="SMART" id="SM00829">
    <property type="entry name" value="PKS_ER"/>
    <property type="match status" value="1"/>
</dbReference>
<dbReference type="Pfam" id="PF00107">
    <property type="entry name" value="ADH_zinc_N"/>
    <property type="match status" value="1"/>
</dbReference>
<name>W6MRA2_9ASCO</name>
<evidence type="ECO:0000256" key="8">
    <source>
        <dbReference type="ARBA" id="ARBA00023098"/>
    </source>
</evidence>
<dbReference type="HOGENOM" id="CLU_026673_17_0_1"/>
<keyword evidence="4" id="KW-0276">Fatty acid metabolism</keyword>
<dbReference type="RefSeq" id="XP_022460883.1">
    <property type="nucleotide sequence ID" value="XM_022606009.1"/>
</dbReference>
<dbReference type="CDD" id="cd08290">
    <property type="entry name" value="ETR"/>
    <property type="match status" value="1"/>
</dbReference>
<dbReference type="AlphaFoldDB" id="W6MRA2"/>
<evidence type="ECO:0000256" key="12">
    <source>
        <dbReference type="ARBA" id="ARBA00048843"/>
    </source>
</evidence>
<keyword evidence="8" id="KW-0443">Lipid metabolism</keyword>
<evidence type="ECO:0000256" key="4">
    <source>
        <dbReference type="ARBA" id="ARBA00022832"/>
    </source>
</evidence>
<evidence type="ECO:0000256" key="7">
    <source>
        <dbReference type="ARBA" id="ARBA00023002"/>
    </source>
</evidence>
<keyword evidence="3" id="KW-0444">Lipid biosynthesis</keyword>
<evidence type="ECO:0000313" key="14">
    <source>
        <dbReference type="EMBL" id="CDK28893.1"/>
    </source>
</evidence>
<dbReference type="EC" id="1.3.1.104" evidence="11"/>
<reference evidence="14" key="1">
    <citation type="submission" date="2013-12" db="EMBL/GenBank/DDBJ databases">
        <authorList>
            <person name="Genoscope - CEA"/>
        </authorList>
    </citation>
    <scope>NUCLEOTIDE SEQUENCE</scope>
    <source>
        <strain evidence="14">CBS 1993</strain>
    </source>
</reference>
<keyword evidence="10" id="KW-0275">Fatty acid biosynthesis</keyword>
<dbReference type="InterPro" id="IPR036291">
    <property type="entry name" value="NAD(P)-bd_dom_sf"/>
</dbReference>
<protein>
    <recommendedName>
        <fullName evidence="11">enoyl-[acyl-carrier-protein] reductase</fullName>
        <ecNumber evidence="11">1.3.1.104</ecNumber>
    </recommendedName>
</protein>
<proteinExistence type="inferred from homology"/>
<evidence type="ECO:0000256" key="10">
    <source>
        <dbReference type="ARBA" id="ARBA00023160"/>
    </source>
</evidence>
<evidence type="ECO:0000256" key="2">
    <source>
        <dbReference type="ARBA" id="ARBA00010371"/>
    </source>
</evidence>
<evidence type="ECO:0000256" key="3">
    <source>
        <dbReference type="ARBA" id="ARBA00022516"/>
    </source>
</evidence>
<feature type="domain" description="Enoyl reductase (ER)" evidence="13">
    <location>
        <begin position="41"/>
        <end position="377"/>
    </location>
</feature>
<keyword evidence="15" id="KW-1185">Reference proteome</keyword>
<keyword evidence="9" id="KW-0496">Mitochondrion</keyword>
<dbReference type="GO" id="GO:0009060">
    <property type="term" value="P:aerobic respiration"/>
    <property type="evidence" value="ECO:0007669"/>
    <property type="project" value="EnsemblFungi"/>
</dbReference>
<dbReference type="STRING" id="1382522.W6MRA2"/>
<comment type="catalytic activity">
    <reaction evidence="12">
        <text>a 2,3-saturated acyl-[ACP] + NADP(+) = a (2E)-enoyl-[ACP] + NADPH + H(+)</text>
        <dbReference type="Rhea" id="RHEA:22564"/>
        <dbReference type="Rhea" id="RHEA-COMP:9925"/>
        <dbReference type="Rhea" id="RHEA-COMP:9926"/>
        <dbReference type="ChEBI" id="CHEBI:15378"/>
        <dbReference type="ChEBI" id="CHEBI:57783"/>
        <dbReference type="ChEBI" id="CHEBI:58349"/>
        <dbReference type="ChEBI" id="CHEBI:78784"/>
        <dbReference type="ChEBI" id="CHEBI:78785"/>
        <dbReference type="EC" id="1.3.1.104"/>
    </reaction>
</comment>
<dbReference type="Pfam" id="PF08240">
    <property type="entry name" value="ADH_N"/>
    <property type="match status" value="1"/>
</dbReference>
<dbReference type="PANTHER" id="PTHR43981:SF2">
    <property type="entry name" value="ENOYL-[ACYL-CARRIER-PROTEIN] REDUCTASE, MITOCHONDRIAL"/>
    <property type="match status" value="1"/>
</dbReference>
<dbReference type="GO" id="GO:0006633">
    <property type="term" value="P:fatty acid biosynthetic process"/>
    <property type="evidence" value="ECO:0007669"/>
    <property type="project" value="UniProtKB-KW"/>
</dbReference>
<evidence type="ECO:0000256" key="5">
    <source>
        <dbReference type="ARBA" id="ARBA00022857"/>
    </source>
</evidence>
<dbReference type="FunFam" id="3.40.50.720:FF:000112">
    <property type="entry name" value="Enoyl-[acyl-carrier-protein] reductase 1, mitochondrial"/>
    <property type="match status" value="1"/>
</dbReference>
<evidence type="ECO:0000256" key="1">
    <source>
        <dbReference type="ARBA" id="ARBA00004173"/>
    </source>
</evidence>
<gene>
    <name evidence="14" type="ORF">KUCA_T00004878001</name>
</gene>
<dbReference type="PANTHER" id="PTHR43981">
    <property type="entry name" value="ENOYL-[ACYL-CARRIER-PROTEIN] REDUCTASE, MITOCHONDRIAL"/>
    <property type="match status" value="1"/>
</dbReference>
<dbReference type="Gene3D" id="3.90.180.10">
    <property type="entry name" value="Medium-chain alcohol dehydrogenases, catalytic domain"/>
    <property type="match status" value="1"/>
</dbReference>
<evidence type="ECO:0000259" key="13">
    <source>
        <dbReference type="SMART" id="SM00829"/>
    </source>
</evidence>
<evidence type="ECO:0000256" key="9">
    <source>
        <dbReference type="ARBA" id="ARBA00023128"/>
    </source>
</evidence>
<dbReference type="OrthoDB" id="7482721at2759"/>
<dbReference type="InterPro" id="IPR011032">
    <property type="entry name" value="GroES-like_sf"/>
</dbReference>
<evidence type="ECO:0000313" key="15">
    <source>
        <dbReference type="Proteomes" id="UP000019384"/>
    </source>
</evidence>
<dbReference type="EMBL" id="HG793130">
    <property type="protein sequence ID" value="CDK28893.1"/>
    <property type="molecule type" value="Genomic_DNA"/>
</dbReference>
<dbReference type="InterPro" id="IPR051034">
    <property type="entry name" value="Mito_Enoyl-ACP_Reductase"/>
</dbReference>
<dbReference type="SUPFAM" id="SSF51735">
    <property type="entry name" value="NAD(P)-binding Rossmann-fold domains"/>
    <property type="match status" value="1"/>
</dbReference>
<accession>W6MRA2</accession>
<dbReference type="InterPro" id="IPR020843">
    <property type="entry name" value="ER"/>
</dbReference>